<gene>
    <name evidence="1" type="ORF">LCGC14_2189050</name>
</gene>
<dbReference type="AlphaFoldDB" id="A0A0F9DK11"/>
<name>A0A0F9DK11_9ZZZZ</name>
<evidence type="ECO:0000313" key="1">
    <source>
        <dbReference type="EMBL" id="KKL62058.1"/>
    </source>
</evidence>
<protein>
    <submittedName>
        <fullName evidence="1">Uncharacterized protein</fullName>
    </submittedName>
</protein>
<proteinExistence type="predicted"/>
<sequence length="53" mass="6409">MLNLSEDFTTIFHEGKEREFHDELLEMLESLDKAQKIIRDAYYLSFRKDISKN</sequence>
<dbReference type="EMBL" id="LAZR01028612">
    <property type="protein sequence ID" value="KKL62058.1"/>
    <property type="molecule type" value="Genomic_DNA"/>
</dbReference>
<comment type="caution">
    <text evidence="1">The sequence shown here is derived from an EMBL/GenBank/DDBJ whole genome shotgun (WGS) entry which is preliminary data.</text>
</comment>
<accession>A0A0F9DK11</accession>
<organism evidence="1">
    <name type="scientific">marine sediment metagenome</name>
    <dbReference type="NCBI Taxonomy" id="412755"/>
    <lineage>
        <taxon>unclassified sequences</taxon>
        <taxon>metagenomes</taxon>
        <taxon>ecological metagenomes</taxon>
    </lineage>
</organism>
<reference evidence="1" key="1">
    <citation type="journal article" date="2015" name="Nature">
        <title>Complex archaea that bridge the gap between prokaryotes and eukaryotes.</title>
        <authorList>
            <person name="Spang A."/>
            <person name="Saw J.H."/>
            <person name="Jorgensen S.L."/>
            <person name="Zaremba-Niedzwiedzka K."/>
            <person name="Martijn J."/>
            <person name="Lind A.E."/>
            <person name="van Eijk R."/>
            <person name="Schleper C."/>
            <person name="Guy L."/>
            <person name="Ettema T.J."/>
        </authorList>
    </citation>
    <scope>NUCLEOTIDE SEQUENCE</scope>
</reference>